<evidence type="ECO:0000313" key="1">
    <source>
        <dbReference type="EMBL" id="PLB38281.1"/>
    </source>
</evidence>
<name>A0A2I2FCC0_ASPCN</name>
<dbReference type="GeneID" id="36519645"/>
<proteinExistence type="predicted"/>
<keyword evidence="2" id="KW-1185">Reference proteome</keyword>
<gene>
    <name evidence="1" type="ORF">BDW47DRAFT_105124</name>
</gene>
<dbReference type="RefSeq" id="XP_024672293.1">
    <property type="nucleotide sequence ID" value="XM_024812485.1"/>
</dbReference>
<dbReference type="Proteomes" id="UP000234585">
    <property type="component" value="Unassembled WGS sequence"/>
</dbReference>
<reference evidence="1 2" key="1">
    <citation type="submission" date="2017-12" db="EMBL/GenBank/DDBJ databases">
        <authorList>
            <consortium name="DOE Joint Genome Institute"/>
            <person name="Haridas S."/>
            <person name="Kjaerbolling I."/>
            <person name="Vesth T.C."/>
            <person name="Frisvad J.C."/>
            <person name="Nybo J.L."/>
            <person name="Theobald S."/>
            <person name="Kuo A."/>
            <person name="Bowyer P."/>
            <person name="Matsuda Y."/>
            <person name="Mondo S."/>
            <person name="Lyhne E.K."/>
            <person name="Kogle M.E."/>
            <person name="Clum A."/>
            <person name="Lipzen A."/>
            <person name="Salamov A."/>
            <person name="Ngan C.Y."/>
            <person name="Daum C."/>
            <person name="Chiniquy J."/>
            <person name="Barry K."/>
            <person name="LaButti K."/>
            <person name="Simmons B.A."/>
            <person name="Magnuson J.K."/>
            <person name="Mortensen U.H."/>
            <person name="Larsen T.O."/>
            <person name="Grigoriev I.V."/>
            <person name="Baker S.E."/>
            <person name="Andersen M.R."/>
            <person name="Nordberg H.P."/>
            <person name="Cantor M.N."/>
            <person name="Hua S.X."/>
        </authorList>
    </citation>
    <scope>NUCLEOTIDE SEQUENCE [LARGE SCALE GENOMIC DNA]</scope>
    <source>
        <strain evidence="1 2">CBS 102.13</strain>
    </source>
</reference>
<dbReference type="EMBL" id="KZ559136">
    <property type="protein sequence ID" value="PLB38281.1"/>
    <property type="molecule type" value="Genomic_DNA"/>
</dbReference>
<dbReference type="AlphaFoldDB" id="A0A2I2FCC0"/>
<accession>A0A2I2FCC0</accession>
<protein>
    <submittedName>
        <fullName evidence="1">Uncharacterized protein</fullName>
    </submittedName>
</protein>
<organism evidence="1 2">
    <name type="scientific">Aspergillus candidus</name>
    <dbReference type="NCBI Taxonomy" id="41067"/>
    <lineage>
        <taxon>Eukaryota</taxon>
        <taxon>Fungi</taxon>
        <taxon>Dikarya</taxon>
        <taxon>Ascomycota</taxon>
        <taxon>Pezizomycotina</taxon>
        <taxon>Eurotiomycetes</taxon>
        <taxon>Eurotiomycetidae</taxon>
        <taxon>Eurotiales</taxon>
        <taxon>Aspergillaceae</taxon>
        <taxon>Aspergillus</taxon>
        <taxon>Aspergillus subgen. Circumdati</taxon>
    </lineage>
</organism>
<sequence>MSISWPRAHNCKAHRTIPRTPSSAALMQEKIFLATPVRFVAKRRMQVKKSTRPSMDKVFRLSASRASRCHYRFFDL</sequence>
<evidence type="ECO:0000313" key="2">
    <source>
        <dbReference type="Proteomes" id="UP000234585"/>
    </source>
</evidence>